<evidence type="ECO:0000256" key="5">
    <source>
        <dbReference type="ARBA" id="ARBA00023212"/>
    </source>
</evidence>
<dbReference type="SMART" id="SM00150">
    <property type="entry name" value="SPEC"/>
    <property type="match status" value="16"/>
</dbReference>
<proteinExistence type="predicted"/>
<dbReference type="InterPro" id="IPR002017">
    <property type="entry name" value="Spectrin_repeat"/>
</dbReference>
<dbReference type="PANTHER" id="PTHR23169:SF24">
    <property type="entry name" value="DYSTONIN"/>
    <property type="match status" value="1"/>
</dbReference>
<dbReference type="PROSITE" id="PS50222">
    <property type="entry name" value="EF_HAND_2"/>
    <property type="match status" value="2"/>
</dbReference>
<dbReference type="SMART" id="SM00054">
    <property type="entry name" value="EFh"/>
    <property type="match status" value="2"/>
</dbReference>
<dbReference type="EMBL" id="DQIR01211973">
    <property type="protein sequence ID" value="HDB67450.1"/>
    <property type="molecule type" value="Transcribed_RNA"/>
</dbReference>
<feature type="coiled-coil region" evidence="6">
    <location>
        <begin position="1549"/>
        <end position="1587"/>
    </location>
</feature>
<dbReference type="PANTHER" id="PTHR23169">
    <property type="entry name" value="ENVOPLAKIN"/>
    <property type="match status" value="1"/>
</dbReference>
<evidence type="ECO:0000256" key="2">
    <source>
        <dbReference type="ARBA" id="ARBA00022490"/>
    </source>
</evidence>
<dbReference type="GO" id="GO:0005856">
    <property type="term" value="C:cytoskeleton"/>
    <property type="evidence" value="ECO:0007669"/>
    <property type="project" value="UniProtKB-SubCell"/>
</dbReference>
<feature type="region of interest" description="Disordered" evidence="7">
    <location>
        <begin position="2472"/>
        <end position="2519"/>
    </location>
</feature>
<dbReference type="FunFam" id="3.30.920.20:FF:000001">
    <property type="entry name" value="Microtubule-actin cross-linking factor 1"/>
    <property type="match status" value="1"/>
</dbReference>
<feature type="region of interest" description="Disordered" evidence="7">
    <location>
        <begin position="297"/>
        <end position="418"/>
    </location>
</feature>
<dbReference type="InterPro" id="IPR011992">
    <property type="entry name" value="EF-hand-dom_pair"/>
</dbReference>
<feature type="compositionally biased region" description="Low complexity" evidence="7">
    <location>
        <begin position="2600"/>
        <end position="2614"/>
    </location>
</feature>
<dbReference type="FunFam" id="1.20.58.60:FF:000022">
    <property type="entry name" value="Microtubule-actin cross-linking factor 1"/>
    <property type="match status" value="1"/>
</dbReference>
<dbReference type="SMART" id="SM00243">
    <property type="entry name" value="GAS2"/>
    <property type="match status" value="1"/>
</dbReference>
<organism evidence="10">
    <name type="scientific">Sus scrofa</name>
    <name type="common">Pig</name>
    <dbReference type="NCBI Taxonomy" id="9823"/>
    <lineage>
        <taxon>Eukaryota</taxon>
        <taxon>Metazoa</taxon>
        <taxon>Chordata</taxon>
        <taxon>Craniata</taxon>
        <taxon>Vertebrata</taxon>
        <taxon>Euteleostomi</taxon>
        <taxon>Mammalia</taxon>
        <taxon>Eutheria</taxon>
        <taxon>Laurasiatheria</taxon>
        <taxon>Artiodactyla</taxon>
        <taxon>Suina</taxon>
        <taxon>Suidae</taxon>
        <taxon>Sus</taxon>
    </lineage>
</organism>
<dbReference type="PROSITE" id="PS51460">
    <property type="entry name" value="GAR"/>
    <property type="match status" value="1"/>
</dbReference>
<evidence type="ECO:0000259" key="9">
    <source>
        <dbReference type="PROSITE" id="PS51460"/>
    </source>
</evidence>
<dbReference type="Pfam" id="PF13499">
    <property type="entry name" value="EF-hand_7"/>
    <property type="match status" value="1"/>
</dbReference>
<dbReference type="Pfam" id="PF02187">
    <property type="entry name" value="GAS2"/>
    <property type="match status" value="1"/>
</dbReference>
<feature type="coiled-coil region" evidence="6">
    <location>
        <begin position="1297"/>
        <end position="1324"/>
    </location>
</feature>
<reference evidence="10" key="1">
    <citation type="journal article" date="2019" name="PeerJ">
        <title>Genes of the pig, Sus scrofa, reconstructed with EvidentialGene.</title>
        <authorList>
            <person name="Gilbert D.G."/>
        </authorList>
    </citation>
    <scope>NUCLEOTIDE SEQUENCE</scope>
</reference>
<dbReference type="GO" id="GO:0008017">
    <property type="term" value="F:microtubule binding"/>
    <property type="evidence" value="ECO:0007669"/>
    <property type="project" value="InterPro"/>
</dbReference>
<dbReference type="SUPFAM" id="SSF47473">
    <property type="entry name" value="EF-hand"/>
    <property type="match status" value="1"/>
</dbReference>
<feature type="domain" description="EF-hand" evidence="8">
    <location>
        <begin position="2336"/>
        <end position="2371"/>
    </location>
</feature>
<dbReference type="EMBL" id="DQIR01066910">
    <property type="protein sequence ID" value="HDA22386.1"/>
    <property type="molecule type" value="Transcribed_RNA"/>
</dbReference>
<dbReference type="FunFam" id="1.20.58.60:FF:000074">
    <property type="entry name" value="dystonin isoform X1"/>
    <property type="match status" value="1"/>
</dbReference>
<dbReference type="InterPro" id="IPR018247">
    <property type="entry name" value="EF_Hand_1_Ca_BS"/>
</dbReference>
<dbReference type="InterPro" id="IPR043197">
    <property type="entry name" value="Plakin"/>
</dbReference>
<evidence type="ECO:0000313" key="11">
    <source>
        <dbReference type="EMBL" id="HDB60031.1"/>
    </source>
</evidence>
<dbReference type="SUPFAM" id="SSF46966">
    <property type="entry name" value="Spectrin repeat"/>
    <property type="match status" value="12"/>
</dbReference>
<keyword evidence="4" id="KW-0106">Calcium</keyword>
<protein>
    <submittedName>
        <fullName evidence="11">Dystonin isoform 1eA</fullName>
    </submittedName>
    <submittedName>
        <fullName evidence="10">Dystonin isoform X32</fullName>
    </submittedName>
</protein>
<feature type="region of interest" description="Disordered" evidence="7">
    <location>
        <begin position="1"/>
        <end position="23"/>
    </location>
</feature>
<dbReference type="FunFam" id="1.20.58.60:FF:000077">
    <property type="entry name" value="dystonin isoform X1"/>
    <property type="match status" value="1"/>
</dbReference>
<dbReference type="FunFam" id="1.20.58.60:FF:000016">
    <property type="entry name" value="Microtubule-actin cross-linking factor 1"/>
    <property type="match status" value="1"/>
</dbReference>
<dbReference type="FunFam" id="1.20.58.60:FF:000014">
    <property type="entry name" value="microtubule-actin cross-linking factor 1"/>
    <property type="match status" value="1"/>
</dbReference>
<feature type="region of interest" description="Disordered" evidence="7">
    <location>
        <begin position="184"/>
        <end position="209"/>
    </location>
</feature>
<evidence type="ECO:0000256" key="4">
    <source>
        <dbReference type="ARBA" id="ARBA00022837"/>
    </source>
</evidence>
<feature type="domain" description="GAR" evidence="9">
    <location>
        <begin position="2376"/>
        <end position="2448"/>
    </location>
</feature>
<evidence type="ECO:0000313" key="10">
    <source>
        <dbReference type="EMBL" id="HDA41993.1"/>
    </source>
</evidence>
<dbReference type="GO" id="GO:0045104">
    <property type="term" value="P:intermediate filament cytoskeleton organization"/>
    <property type="evidence" value="ECO:0007669"/>
    <property type="project" value="InterPro"/>
</dbReference>
<keyword evidence="6" id="KW-0175">Coiled coil</keyword>
<evidence type="ECO:0000256" key="3">
    <source>
        <dbReference type="ARBA" id="ARBA00022723"/>
    </source>
</evidence>
<name>A0A480IYE4_PIG</name>
<dbReference type="FunFam" id="1.20.58.60:FF:000025">
    <property type="entry name" value="microtubule-actin cross-linking factor 1"/>
    <property type="match status" value="1"/>
</dbReference>
<dbReference type="FunFam" id="1.20.58.60:FF:000069">
    <property type="entry name" value="dystonin isoform X2"/>
    <property type="match status" value="1"/>
</dbReference>
<feature type="region of interest" description="Disordered" evidence="7">
    <location>
        <begin position="2536"/>
        <end position="2562"/>
    </location>
</feature>
<dbReference type="InterPro" id="IPR036534">
    <property type="entry name" value="GAR_dom_sf"/>
</dbReference>
<dbReference type="Gene3D" id="1.10.238.10">
    <property type="entry name" value="EF-hand"/>
    <property type="match status" value="1"/>
</dbReference>
<keyword evidence="5" id="KW-0206">Cytoskeleton</keyword>
<dbReference type="Gene3D" id="1.20.58.60">
    <property type="match status" value="16"/>
</dbReference>
<dbReference type="InterPro" id="IPR003108">
    <property type="entry name" value="GAR_dom"/>
</dbReference>
<dbReference type="FunFam" id="1.20.58.60:FF:000008">
    <property type="entry name" value="microtubule-actin cross-linking factor 1"/>
    <property type="match status" value="2"/>
</dbReference>
<dbReference type="FunFam" id="1.20.58.60:FF:000021">
    <property type="entry name" value="Microtubule-actin cross-linking factor 1"/>
    <property type="match status" value="1"/>
</dbReference>
<dbReference type="FunFam" id="1.10.238.10:FF:000013">
    <property type="entry name" value="Microtubule-actin cross-linking factor 1"/>
    <property type="match status" value="1"/>
</dbReference>
<feature type="region of interest" description="Disordered" evidence="7">
    <location>
        <begin position="2587"/>
        <end position="2680"/>
    </location>
</feature>
<sequence length="2680" mass="303493">MGKPLSRPDCLRQNPPCVGKGGEEEDLNIEDCYVPQRSIYDTVRLNEQIDSGSKGSLSSRHFTDRTLPYSHRTLEVSSLCSNGALASSSAFELRGREAHKLDEKMIFDALKLNSDIIRSTGVPRARCQAEKKEHRRSWRMFVPANFMDYANKSESSFVEPTDLSDAVPKASRCRWGTNSLTSEEGDVGCCRPPAEREENQGLLTGDPPPRIRSLSSAQDAHVAEQYGPFYSVSPVNEQKIPLLSGRGAHLDETFKMIFHDVSLPAETQRVCGQKESRGPNCCPQRDLKASSIKGHPFASTQEGEHRCISDPGGGGETPGPGEFQSRESVGASPQESAPPYADLGEGDGDGDGTGFGEHLPRPTQHDSEESNTAHVEDAEAPLSAPEVEVIHRQCSPKSRAVGRKTASRKTRTQAGRWDPVCNGFHSAQVFQKEEIEPLQVKQQDVNWLGQGLIQSAAKGTSTQALEHDLDSASTRWKTLNKKVAQRAAELQEALLHCGRFQDALESLLSWMEDTEELVAHQKPPSAEFKVVKAQIQEQKLLQRLLDDRKSTVEVIKREGEKIAATAEPADKVKILKQLSLLGSRWEALLSKAESRNRQLEGISVVAQQFHETLEPLNEWLTTVEKRLANCEPIGTQASKLEEQIAQHKALEDEIIHHSKHLHQAVSVGQSLKVLSSREDRDVVQSQLDSSQVWYIEIQEKSHSRSELLQQALCNAKIFGEDEVELMNWLSEVHGKLSRLSVQDFSLEGLWTQQAELRVLQEDILLRKQNVDQALLNGLELLKQTTGDEVLIIQDKLEAIKARYKDITKLSTDVAETLEQALQLARRLHTTHEELCTWLDAVESEMLSYETQVLKGDAAGQAHARQKELKKEAKSSRALLDSLNEVSAALLELVPWRAREGLEKMVAEDNERFRLVSDTITQRVEEMDAAVLRAQQFDQAADAELSWITETEEKLASLGDIRLEQDQTSAQLQVQKTFTMEILRHKDLIDELVNSGHQLMSTCSEEEKQAMKKKLDKVLKNYDAICQMNSERYLQLERAQSLVNQFWETYEELWPWLMDTQQTISQLPAPALEYETLRQQQEEHRQLRELIAEHKPHIDKMNKTGPQLLELSPREGFSIQEKYVAADTLYSQIKEDVKRRAMALDEAISQSTQFHDKIDQILESLERIVERLRQPPSISAEVEKVKEQISENKNVAVDMEKLQPLYETLRKRGEEMIARSQGTDKDISAKAVQDKLDRMVFIWENIHTLVEEREAKLLDVMELAEKFWCDHMSLVVTTKDTQDFIRDLEDPGIDPSVVKQQQEAAEAVREEIDGLQEELDMVINLGSELMAACGDPDKPIVKKSIDELNSAWDSLNKAWKDRVDRLEEAMQAAVQYQDGLQAIFDWVDIAGGKLASMSPVGTDLETVKQQMEELKQFKSEAYQQQIEMERLHHQAELLLKKVTEESDKHTVLDPLMELKLIWDSLDERIVNRQHKLEGALLALGQFQHALDELLVWLTHTEDLLGEQKPVGGDPKAIEIELAKHHVLQNDVLAHQSTVEAVNKAGNDLIASSAGEEASSLQNKLEVLNQRWQNVLEKTEQRKQQLDGALRQAKGFHGEIEDLQQWLSDTERHLLASKPLGGLPETAREQLNAHLEICAAFDGKEETYKSLVQRGQQVLEKCPQSAETNIDQDINNLKEKWESVETKLNERKVKLEEALALAVDFHNSLQDFINWLTQAEQTLNVASRPSLILDTVLFQIDEHKVFANEVNSHREQIIELDKTGTHLKYFSQKQDVVLIKNLLISVQSRWEKVVQRLVERGRSLDDARKRAKQFHEAWSKLMEWLEESEKSLDAELEIANDPDKIKTQLAQHKEFQKSLGAKHSVYDTTHRTGRSLKEKTSLADDNLKLDDMLSELRDKWDTICGKSVERQNKLEEALLFSGQFTDALQALIDWLYRVEPQLAEDQPVHGDIDLVMNLIDNHKVFQKELGKRTSSVQALKRSARELVEGSRDDSSWVRVQMQELSTRWETVCALSISKQTRLEAALRQAEEFHAVVHALLEWLAEAEQTLRFHGVLPDDEDALRTLIDQHKEFMKRLEEKRTALNKATTMGDAILAICHPDSITTIKHWITIIRARFEEVLAWAKQHQQRLASALAGLIAKQELLEALLAWLQWAETTLTDKDKEVIPQEIEEVKALIAEHQSFMEEMTRKQPDVDKVTKTYKRRAADPSSLQSHIPVLDKGRAGRKRFPASSFYPSGSQTQIETKNPRVNLLVSKWQQVWLLALERRRKLNDALDRLEELREFANFDFDIWRKKYMRWMNHKKSRVMDFFRRIDKDQDGKITRQEFIDGILSSKFPTSRLEMSAVADIFDRDGDGYIDYYEFVAALHPNKDAYKPITDADKIEDEVTRQVAKCKCAKRFQVEQIGDNKYRFGDSQQLRLVRILRSTVMVRVGGGWMALDEFLVKNDPCRAKGRTNMELREKFILADGASQGMAAFRPRGRRSRPSSRGASPNRSTSVSSQAGQAATPPVPATSTPKILHPLTRNYGKPWLTNSKVSTPCKPAECSDLPMSSPEGTPIQGSKLRLPGYLSGKGFHSGEDSGLITTAAARVRTQFPDPKKTPSRPGSRAGSKAGSRASSRRGSDASDFDISEIQSVCSDVEAVPPTHRPTPRARSRPSSAKPSKIPTPQRRPAASKVDKSSKR</sequence>
<accession>A0A480IYE4</accession>
<feature type="domain" description="EF-hand" evidence="8">
    <location>
        <begin position="2300"/>
        <end position="2335"/>
    </location>
</feature>
<dbReference type="FunFam" id="1.20.58.60:FF:000012">
    <property type="entry name" value="Microtubule-actin cross-linking factor 1"/>
    <property type="match status" value="1"/>
</dbReference>
<dbReference type="FunFam" id="1.20.58.60:FF:000144">
    <property type="entry name" value="Dystonin"/>
    <property type="match status" value="1"/>
</dbReference>
<feature type="compositionally biased region" description="Low complexity" evidence="7">
    <location>
        <begin position="2484"/>
        <end position="2493"/>
    </location>
</feature>
<dbReference type="GO" id="GO:0005509">
    <property type="term" value="F:calcium ion binding"/>
    <property type="evidence" value="ECO:0007669"/>
    <property type="project" value="InterPro"/>
</dbReference>
<dbReference type="PROSITE" id="PS00018">
    <property type="entry name" value="EF_HAND_1"/>
    <property type="match status" value="2"/>
</dbReference>
<dbReference type="SUPFAM" id="SSF143575">
    <property type="entry name" value="GAS2 domain-like"/>
    <property type="match status" value="1"/>
</dbReference>
<keyword evidence="3" id="KW-0479">Metal-binding</keyword>
<feature type="coiled-coil region" evidence="6">
    <location>
        <begin position="2058"/>
        <end position="2085"/>
    </location>
</feature>
<evidence type="ECO:0000256" key="1">
    <source>
        <dbReference type="ARBA" id="ARBA00004245"/>
    </source>
</evidence>
<dbReference type="InterPro" id="IPR002048">
    <property type="entry name" value="EF_hand_dom"/>
</dbReference>
<dbReference type="EMBL" id="DQIR01204554">
    <property type="protein sequence ID" value="HDB60031.1"/>
    <property type="molecule type" value="Transcribed_RNA"/>
</dbReference>
<dbReference type="CDD" id="cd00051">
    <property type="entry name" value="EFh"/>
    <property type="match status" value="1"/>
</dbReference>
<dbReference type="GO" id="GO:0005886">
    <property type="term" value="C:plasma membrane"/>
    <property type="evidence" value="ECO:0007669"/>
    <property type="project" value="UniProtKB-SubCell"/>
</dbReference>
<dbReference type="Gene3D" id="3.30.920.20">
    <property type="entry name" value="Gas2-like domain"/>
    <property type="match status" value="1"/>
</dbReference>
<evidence type="ECO:0000256" key="7">
    <source>
        <dbReference type="SAM" id="MobiDB-lite"/>
    </source>
</evidence>
<keyword evidence="2" id="KW-0963">Cytoplasm</keyword>
<dbReference type="CDD" id="cd00176">
    <property type="entry name" value="SPEC"/>
    <property type="match status" value="11"/>
</dbReference>
<evidence type="ECO:0000256" key="6">
    <source>
        <dbReference type="SAM" id="Coils"/>
    </source>
</evidence>
<dbReference type="EMBL" id="DQIR01086517">
    <property type="protein sequence ID" value="HDA41993.1"/>
    <property type="molecule type" value="Transcribed_RNA"/>
</dbReference>
<dbReference type="Pfam" id="PF00435">
    <property type="entry name" value="Spectrin"/>
    <property type="match status" value="13"/>
</dbReference>
<dbReference type="EMBL" id="DQIR01066752">
    <property type="protein sequence ID" value="HDA22228.1"/>
    <property type="molecule type" value="Transcribed_RNA"/>
</dbReference>
<comment type="subcellular location">
    <subcellularLocation>
        <location evidence="1">Cytoplasm</location>
        <location evidence="1">Cytoskeleton</location>
    </subcellularLocation>
</comment>
<feature type="compositionally biased region" description="Basic residues" evidence="7">
    <location>
        <begin position="400"/>
        <end position="411"/>
    </location>
</feature>
<evidence type="ECO:0000259" key="8">
    <source>
        <dbReference type="PROSITE" id="PS50222"/>
    </source>
</evidence>
<feature type="compositionally biased region" description="Basic and acidic residues" evidence="7">
    <location>
        <begin position="358"/>
        <end position="368"/>
    </location>
</feature>
<dbReference type="FunFam" id="1.20.58.60:FF:000001">
    <property type="entry name" value="Microtubule-actin cross-linking factor 1"/>
    <property type="match status" value="3"/>
</dbReference>
<dbReference type="InterPro" id="IPR018159">
    <property type="entry name" value="Spectrin/alpha-actinin"/>
</dbReference>